<dbReference type="AlphaFoldDB" id="A0A6B0RJE9"/>
<dbReference type="EMBL" id="VBQZ03000062">
    <property type="protein sequence ID" value="MXQ90238.1"/>
    <property type="molecule type" value="Genomic_DNA"/>
</dbReference>
<evidence type="ECO:0000313" key="6">
    <source>
        <dbReference type="EMBL" id="MXQ90238.1"/>
    </source>
</evidence>
<evidence type="ECO:0000256" key="4">
    <source>
        <dbReference type="SAM" id="MobiDB-lite"/>
    </source>
</evidence>
<keyword evidence="1" id="KW-0805">Transcription regulation</keyword>
<feature type="compositionally biased region" description="Polar residues" evidence="4">
    <location>
        <begin position="118"/>
        <end position="133"/>
    </location>
</feature>
<feature type="region of interest" description="Disordered" evidence="4">
    <location>
        <begin position="104"/>
        <end position="145"/>
    </location>
</feature>
<name>A0A6B0RJE9_9CETA</name>
<dbReference type="InterPro" id="IPR047571">
    <property type="entry name" value="OCA"/>
</dbReference>
<accession>A0A6B0RJE9</accession>
<organism evidence="6 7">
    <name type="scientific">Bos mutus</name>
    <name type="common">wild yak</name>
    <dbReference type="NCBI Taxonomy" id="72004"/>
    <lineage>
        <taxon>Eukaryota</taxon>
        <taxon>Metazoa</taxon>
        <taxon>Chordata</taxon>
        <taxon>Craniata</taxon>
        <taxon>Vertebrata</taxon>
        <taxon>Euteleostomi</taxon>
        <taxon>Mammalia</taxon>
        <taxon>Eutheria</taxon>
        <taxon>Laurasiatheria</taxon>
        <taxon>Artiodactyla</taxon>
        <taxon>Ruminantia</taxon>
        <taxon>Pecora</taxon>
        <taxon>Bovidae</taxon>
        <taxon>Bovinae</taxon>
        <taxon>Bos</taxon>
    </lineage>
</organism>
<keyword evidence="2" id="KW-0010">Activator</keyword>
<keyword evidence="7" id="KW-1185">Reference proteome</keyword>
<dbReference type="GO" id="GO:0003677">
    <property type="term" value="F:DNA binding"/>
    <property type="evidence" value="ECO:0007669"/>
    <property type="project" value="InterPro"/>
</dbReference>
<dbReference type="Pfam" id="PF17721">
    <property type="entry name" value="POU2AF2"/>
    <property type="match status" value="1"/>
</dbReference>
<dbReference type="GO" id="GO:0070974">
    <property type="term" value="F:POU domain binding"/>
    <property type="evidence" value="ECO:0007669"/>
    <property type="project" value="InterPro"/>
</dbReference>
<feature type="region of interest" description="Disordered" evidence="4">
    <location>
        <begin position="374"/>
        <end position="408"/>
    </location>
</feature>
<dbReference type="Proteomes" id="UP000322234">
    <property type="component" value="Unassembled WGS sequence"/>
</dbReference>
<dbReference type="InterPro" id="IPR037655">
    <property type="entry name" value="POU2AF2"/>
</dbReference>
<feature type="compositionally biased region" description="Polar residues" evidence="4">
    <location>
        <begin position="381"/>
        <end position="392"/>
    </location>
</feature>
<comment type="caution">
    <text evidence="6">The sequence shown here is derived from an EMBL/GenBank/DDBJ whole genome shotgun (WGS) entry which is preliminary data.</text>
</comment>
<evidence type="ECO:0000256" key="1">
    <source>
        <dbReference type="ARBA" id="ARBA00023015"/>
    </source>
</evidence>
<gene>
    <name evidence="6" type="ORF">E5288_WYG001952</name>
</gene>
<dbReference type="PANTHER" id="PTHR36689">
    <property type="entry name" value="COLORECTAL CANCER-ASSOCIATED PROTEIN 2"/>
    <property type="match status" value="1"/>
</dbReference>
<reference evidence="6" key="1">
    <citation type="submission" date="2019-10" db="EMBL/GenBank/DDBJ databases">
        <title>The sequence and de novo assembly of the wild yak genome.</title>
        <authorList>
            <person name="Liu Y."/>
        </authorList>
    </citation>
    <scope>NUCLEOTIDE SEQUENCE [LARGE SCALE GENOMIC DNA]</scope>
    <source>
        <strain evidence="6">WY2019</strain>
    </source>
</reference>
<dbReference type="InterPro" id="IPR043265">
    <property type="entry name" value="OCAT2"/>
</dbReference>
<feature type="domain" description="OCA" evidence="5">
    <location>
        <begin position="355"/>
        <end position="377"/>
    </location>
</feature>
<protein>
    <recommendedName>
        <fullName evidence="5">OCA domain-containing protein</fullName>
    </recommendedName>
</protein>
<evidence type="ECO:0000259" key="5">
    <source>
        <dbReference type="PROSITE" id="PS52003"/>
    </source>
</evidence>
<keyword evidence="3" id="KW-0804">Transcription</keyword>
<evidence type="ECO:0000313" key="7">
    <source>
        <dbReference type="Proteomes" id="UP000322234"/>
    </source>
</evidence>
<dbReference type="PANTHER" id="PTHR36689:SF1">
    <property type="entry name" value="POU CLASS 2 HOMEOBOX ASSOCIATING FACTOR 3"/>
    <property type="match status" value="1"/>
</dbReference>
<feature type="compositionally biased region" description="Basic and acidic residues" evidence="4">
    <location>
        <begin position="346"/>
        <end position="355"/>
    </location>
</feature>
<evidence type="ECO:0000256" key="2">
    <source>
        <dbReference type="ARBA" id="ARBA00023159"/>
    </source>
</evidence>
<feature type="region of interest" description="Disordered" evidence="4">
    <location>
        <begin position="295"/>
        <end position="355"/>
    </location>
</feature>
<sequence>MSGYYGVRRAFLSDPDFHNTKQFANDACTSSAAKPFACESSAGQGHGALLDPYFPEPYGDHRPTALTPNSGTLFSASGLPPLLPPPFPSDPAHFALRDSWEQTVPEGLSQPDPVPADTLQSLAPSTGSLSQLESGGAAQHRSAGWGGPLTGVQSYSLHALEDLYHTQGYPTPAPYPFTSFMTMSNDPPPKVGPFSQDEGADTSALQDTSPWTKEDGSLALIFTSLSIHFEPLWKGVASTMGEGAALLQSDQTGELSPDYQYLWQSHLSSSLTHTWTTSPSSGEDLAIPGDQAFTLVPQRRRGELEARDEPGTRAGRPEPGRGGSCADPGPHSLLLGPRTRGGSLRETVDGGKEKPKVYQGVRVKITVKELLQQRRAHQAASGGTQSGGNSVHLSDPVPPSSAGLYFEPEPIPSTPNYFQPREFSSCVSCEENPGFLDQIFDSYLQPETHPDPSLSSMQSTPHYFPDSFQAAPFCFNQSLTPESPSDSSTLSGSLDYNYCPAQLPSYTAESHTALPQLDTRNCGHPSEDYTYSHPPAHAQYDSFSPASICCCASCEAERLDAFRASDCFSYPSTDYVNFAPSAAASSDFYKRETNWDICYS</sequence>
<proteinExistence type="predicted"/>
<dbReference type="PROSITE" id="PS52003">
    <property type="entry name" value="OCA"/>
    <property type="match status" value="1"/>
</dbReference>
<evidence type="ECO:0000256" key="3">
    <source>
        <dbReference type="ARBA" id="ARBA00023163"/>
    </source>
</evidence>
<feature type="compositionally biased region" description="Basic and acidic residues" evidence="4">
    <location>
        <begin position="300"/>
        <end position="319"/>
    </location>
</feature>